<feature type="domain" description="HMA" evidence="12">
    <location>
        <begin position="10"/>
        <end position="73"/>
    </location>
</feature>
<dbReference type="SUPFAM" id="SSF55008">
    <property type="entry name" value="HMA, heavy metal-associated domain"/>
    <property type="match status" value="1"/>
</dbReference>
<dbReference type="Gene3D" id="3.30.70.100">
    <property type="match status" value="1"/>
</dbReference>
<evidence type="ECO:0000256" key="9">
    <source>
        <dbReference type="ARBA" id="ARBA00040962"/>
    </source>
</evidence>
<proteinExistence type="inferred from homology"/>
<evidence type="ECO:0000256" key="5">
    <source>
        <dbReference type="ARBA" id="ARBA00023065"/>
    </source>
</evidence>
<accession>A0A6H5IXG4</accession>
<dbReference type="PROSITE" id="PS50846">
    <property type="entry name" value="HMA_2"/>
    <property type="match status" value="1"/>
</dbReference>
<evidence type="ECO:0000256" key="2">
    <source>
        <dbReference type="ARBA" id="ARBA00022723"/>
    </source>
</evidence>
<dbReference type="PANTHER" id="PTHR46365:SF1">
    <property type="entry name" value="COPPER TRANSPORT PROTEIN ATOX1"/>
    <property type="match status" value="1"/>
</dbReference>
<evidence type="ECO:0000259" key="12">
    <source>
        <dbReference type="PROSITE" id="PS50846"/>
    </source>
</evidence>
<protein>
    <recommendedName>
        <fullName evidence="9">Copper transport protein ATOX1</fullName>
    </recommendedName>
    <alternativeName>
        <fullName evidence="10">Metal transport protein ATX1</fullName>
    </alternativeName>
</protein>
<evidence type="ECO:0000256" key="6">
    <source>
        <dbReference type="ARBA" id="ARBA00023186"/>
    </source>
</evidence>
<dbReference type="GO" id="GO:0016531">
    <property type="term" value="F:copper chaperone activity"/>
    <property type="evidence" value="ECO:0007669"/>
    <property type="project" value="TreeGrafter"/>
</dbReference>
<comment type="subunit">
    <text evidence="11">Homodimer. Interacts with ATP7B. Interacts with ATP7A. Interacts (via dimer form) with SLC31A1 (via C-terminal domain); this interaction improves ATOX1 stability and controls intracellular Cu(I) levels.</text>
</comment>
<evidence type="ECO:0000313" key="14">
    <source>
        <dbReference type="Proteomes" id="UP000479190"/>
    </source>
</evidence>
<evidence type="ECO:0000256" key="8">
    <source>
        <dbReference type="ARBA" id="ARBA00038171"/>
    </source>
</evidence>
<sequence>MTCNRSYSKLLTYEYDVAMSCEGCSNAVNRVLGKLSGISKVDIDLAAKKVFVTTTLDHDVVLETLKKTGKTTTYVGVKN</sequence>
<dbReference type="PANTHER" id="PTHR46365">
    <property type="entry name" value="COPPER TRANSPORT PROTEIN ATOX1"/>
    <property type="match status" value="1"/>
</dbReference>
<keyword evidence="14" id="KW-1185">Reference proteome</keyword>
<comment type="function">
    <text evidence="7">Binds and deliver cytosolic copper to the copper ATPase proteins. May be important in cellular antioxidant defense.</text>
</comment>
<keyword evidence="1" id="KW-0813">Transport</keyword>
<dbReference type="GO" id="GO:0046872">
    <property type="term" value="F:metal ion binding"/>
    <property type="evidence" value="ECO:0007669"/>
    <property type="project" value="UniProtKB-KW"/>
</dbReference>
<name>A0A6H5IXG4_9HYME</name>
<keyword evidence="3" id="KW-0187">Copper transport</keyword>
<dbReference type="FunFam" id="3.30.70.100:FF:000008">
    <property type="entry name" value="Copper transport protein ATOX1"/>
    <property type="match status" value="1"/>
</dbReference>
<evidence type="ECO:0000313" key="13">
    <source>
        <dbReference type="EMBL" id="CAB0042417.1"/>
    </source>
</evidence>
<keyword evidence="5" id="KW-0406">Ion transport</keyword>
<evidence type="ECO:0000256" key="11">
    <source>
        <dbReference type="ARBA" id="ARBA00046351"/>
    </source>
</evidence>
<gene>
    <name evidence="13" type="ORF">TBRA_LOCUS14036</name>
</gene>
<comment type="similarity">
    <text evidence="8">Belongs to the ATX1 family.</text>
</comment>
<dbReference type="InterPro" id="IPR036163">
    <property type="entry name" value="HMA_dom_sf"/>
</dbReference>
<evidence type="ECO:0000256" key="7">
    <source>
        <dbReference type="ARBA" id="ARBA00037651"/>
    </source>
</evidence>
<dbReference type="Pfam" id="PF00403">
    <property type="entry name" value="HMA"/>
    <property type="match status" value="1"/>
</dbReference>
<dbReference type="AlphaFoldDB" id="A0A6H5IXG4"/>
<reference evidence="13 14" key="1">
    <citation type="submission" date="2020-02" db="EMBL/GenBank/DDBJ databases">
        <authorList>
            <person name="Ferguson B K."/>
        </authorList>
    </citation>
    <scope>NUCLEOTIDE SEQUENCE [LARGE SCALE GENOMIC DNA]</scope>
</reference>
<keyword evidence="6" id="KW-0143">Chaperone</keyword>
<dbReference type="EMBL" id="CADCXV010001194">
    <property type="protein sequence ID" value="CAB0042417.1"/>
    <property type="molecule type" value="Genomic_DNA"/>
</dbReference>
<dbReference type="InterPro" id="IPR051881">
    <property type="entry name" value="Copper_transport_ATOX1-like"/>
</dbReference>
<evidence type="ECO:0000256" key="4">
    <source>
        <dbReference type="ARBA" id="ARBA00023008"/>
    </source>
</evidence>
<evidence type="ECO:0000256" key="1">
    <source>
        <dbReference type="ARBA" id="ARBA00022448"/>
    </source>
</evidence>
<evidence type="ECO:0000256" key="3">
    <source>
        <dbReference type="ARBA" id="ARBA00022796"/>
    </source>
</evidence>
<dbReference type="CDD" id="cd00371">
    <property type="entry name" value="HMA"/>
    <property type="match status" value="1"/>
</dbReference>
<keyword evidence="2" id="KW-0479">Metal-binding</keyword>
<dbReference type="OrthoDB" id="689350at2759"/>
<dbReference type="Proteomes" id="UP000479190">
    <property type="component" value="Unassembled WGS sequence"/>
</dbReference>
<evidence type="ECO:0000256" key="10">
    <source>
        <dbReference type="ARBA" id="ARBA00043201"/>
    </source>
</evidence>
<dbReference type="GO" id="GO:0006825">
    <property type="term" value="P:copper ion transport"/>
    <property type="evidence" value="ECO:0007669"/>
    <property type="project" value="UniProtKB-KW"/>
</dbReference>
<dbReference type="GO" id="GO:0005829">
    <property type="term" value="C:cytosol"/>
    <property type="evidence" value="ECO:0007669"/>
    <property type="project" value="TreeGrafter"/>
</dbReference>
<dbReference type="InterPro" id="IPR006121">
    <property type="entry name" value="HMA_dom"/>
</dbReference>
<keyword evidence="4" id="KW-0186">Copper</keyword>
<organism evidence="13 14">
    <name type="scientific">Trichogramma brassicae</name>
    <dbReference type="NCBI Taxonomy" id="86971"/>
    <lineage>
        <taxon>Eukaryota</taxon>
        <taxon>Metazoa</taxon>
        <taxon>Ecdysozoa</taxon>
        <taxon>Arthropoda</taxon>
        <taxon>Hexapoda</taxon>
        <taxon>Insecta</taxon>
        <taxon>Pterygota</taxon>
        <taxon>Neoptera</taxon>
        <taxon>Endopterygota</taxon>
        <taxon>Hymenoptera</taxon>
        <taxon>Apocrita</taxon>
        <taxon>Proctotrupomorpha</taxon>
        <taxon>Chalcidoidea</taxon>
        <taxon>Trichogrammatidae</taxon>
        <taxon>Trichogramma</taxon>
    </lineage>
</organism>